<evidence type="ECO:0000256" key="3">
    <source>
        <dbReference type="PROSITE-ProRule" id="PRU00182"/>
    </source>
</evidence>
<keyword evidence="6" id="KW-1185">Reference proteome</keyword>
<protein>
    <submittedName>
        <fullName evidence="5">Pseudouridine synthase, RluA family</fullName>
    </submittedName>
</protein>
<dbReference type="SMART" id="SM00363">
    <property type="entry name" value="S4"/>
    <property type="match status" value="1"/>
</dbReference>
<accession>A0ABN0P010</accession>
<dbReference type="InterPro" id="IPR002942">
    <property type="entry name" value="S4_RNA-bd"/>
</dbReference>
<dbReference type="PANTHER" id="PTHR21600:SF87">
    <property type="entry name" value="RNA PSEUDOURIDYLATE SYNTHASE DOMAIN-CONTAINING PROTEIN 1"/>
    <property type="match status" value="1"/>
</dbReference>
<reference evidence="5 6" key="1">
    <citation type="submission" date="2013-08" db="EMBL/GenBank/DDBJ databases">
        <authorList>
            <person name="Weinstock G."/>
            <person name="Sodergren E."/>
            <person name="Wylie T."/>
            <person name="Fulton L."/>
            <person name="Fulton R."/>
            <person name="Fronick C."/>
            <person name="O'Laughlin M."/>
            <person name="Godfrey J."/>
            <person name="Miner T."/>
            <person name="Herter B."/>
            <person name="Appelbaum E."/>
            <person name="Cordes M."/>
            <person name="Lek S."/>
            <person name="Wollam A."/>
            <person name="Pepin K.H."/>
            <person name="Palsikar V.B."/>
            <person name="Mitreva M."/>
            <person name="Wilson R.K."/>
        </authorList>
    </citation>
    <scope>NUCLEOTIDE SEQUENCE [LARGE SCALE GENOMIC DNA]</scope>
    <source>
        <strain evidence="5 6">ATCC 700332</strain>
    </source>
</reference>
<dbReference type="InterPro" id="IPR036986">
    <property type="entry name" value="S4_RNA-bd_sf"/>
</dbReference>
<keyword evidence="2" id="KW-0413">Isomerase</keyword>
<dbReference type="SUPFAM" id="SSF55120">
    <property type="entry name" value="Pseudouridine synthase"/>
    <property type="match status" value="1"/>
</dbReference>
<dbReference type="InterPro" id="IPR020103">
    <property type="entry name" value="PsdUridine_synth_cat_dom_sf"/>
</dbReference>
<dbReference type="Gene3D" id="3.10.290.10">
    <property type="entry name" value="RNA-binding S4 domain"/>
    <property type="match status" value="1"/>
</dbReference>
<dbReference type="PANTHER" id="PTHR21600">
    <property type="entry name" value="MITOCHONDRIAL RNA PSEUDOURIDINE SYNTHASE"/>
    <property type="match status" value="1"/>
</dbReference>
<dbReference type="PROSITE" id="PS50889">
    <property type="entry name" value="S4"/>
    <property type="match status" value="1"/>
</dbReference>
<dbReference type="Proteomes" id="UP000016649">
    <property type="component" value="Unassembled WGS sequence"/>
</dbReference>
<comment type="similarity">
    <text evidence="1">Belongs to the pseudouridine synthase RluA family.</text>
</comment>
<dbReference type="Gene3D" id="3.30.2350.10">
    <property type="entry name" value="Pseudouridine synthase"/>
    <property type="match status" value="1"/>
</dbReference>
<dbReference type="CDD" id="cd00165">
    <property type="entry name" value="S4"/>
    <property type="match status" value="1"/>
</dbReference>
<dbReference type="SUPFAM" id="SSF55174">
    <property type="entry name" value="Alpha-L RNA-binding motif"/>
    <property type="match status" value="1"/>
</dbReference>
<proteinExistence type="inferred from homology"/>
<dbReference type="RefSeq" id="WP_021686944.1">
    <property type="nucleotide sequence ID" value="NZ_KI260564.1"/>
</dbReference>
<dbReference type="EMBL" id="AWVH01000023">
    <property type="protein sequence ID" value="ERJ93631.1"/>
    <property type="molecule type" value="Genomic_DNA"/>
</dbReference>
<evidence type="ECO:0000313" key="6">
    <source>
        <dbReference type="Proteomes" id="UP000016649"/>
    </source>
</evidence>
<name>A0ABN0P010_TRELE</name>
<evidence type="ECO:0000256" key="1">
    <source>
        <dbReference type="ARBA" id="ARBA00010876"/>
    </source>
</evidence>
<evidence type="ECO:0000259" key="4">
    <source>
        <dbReference type="SMART" id="SM00363"/>
    </source>
</evidence>
<sequence>MQFMRFFAEKDDQNRRLDRVLRKFLLQHPLPLLYKSIRNGFIRVNDKKTSADYRVQSGDCIAIEQYLYQNGAESKKLQTPTDGVYNALCAPVLQDVFKNEHIRIINKPYGIPVHGAHGCQALDSIVQNDYRLECRTKEKAQALSFTPGPLHRLDRRTTGLLAFSQSLKGAQWFSQALKDKKIKKEYLALLCGTLHTSAVWEHRLDVRKKNALHNNNLASEFSANTLSSSSARTSKAFKTVNVMPLEHANAGAYARTEVYPIASAAVSSNVAPPNTVQQKPRSSESAHAFSVTFAKIRISTGRTHQIRAQAAFCGFPLLGDTAYGAPAFTFPFGAEQNAQSLFLHAHKLCFPAGNPLGLPSSLSAPLPVFFAQCVQTLLSDVKLLPYTDANETVR</sequence>
<evidence type="ECO:0000313" key="5">
    <source>
        <dbReference type="EMBL" id="ERJ93631.1"/>
    </source>
</evidence>
<evidence type="ECO:0000256" key="2">
    <source>
        <dbReference type="ARBA" id="ARBA00023235"/>
    </source>
</evidence>
<dbReference type="InterPro" id="IPR050188">
    <property type="entry name" value="RluA_PseudoU_synthase"/>
</dbReference>
<comment type="caution">
    <text evidence="5">The sequence shown here is derived from an EMBL/GenBank/DDBJ whole genome shotgun (WGS) entry which is preliminary data.</text>
</comment>
<feature type="domain" description="RNA-binding S4" evidence="4">
    <location>
        <begin position="15"/>
        <end position="72"/>
    </location>
</feature>
<gene>
    <name evidence="5" type="ORF">HMPREF9193_00720</name>
</gene>
<keyword evidence="3" id="KW-0694">RNA-binding</keyword>
<dbReference type="CDD" id="cd02869">
    <property type="entry name" value="PseudoU_synth_RluA_like"/>
    <property type="match status" value="1"/>
</dbReference>
<dbReference type="InterPro" id="IPR006145">
    <property type="entry name" value="PsdUridine_synth_RsuA/RluA"/>
</dbReference>
<organism evidence="5 6">
    <name type="scientific">Treponema lecithinolyticum ATCC 700332</name>
    <dbReference type="NCBI Taxonomy" id="1321815"/>
    <lineage>
        <taxon>Bacteria</taxon>
        <taxon>Pseudomonadati</taxon>
        <taxon>Spirochaetota</taxon>
        <taxon>Spirochaetia</taxon>
        <taxon>Spirochaetales</taxon>
        <taxon>Treponemataceae</taxon>
        <taxon>Treponema</taxon>
    </lineage>
</organism>
<dbReference type="Pfam" id="PF00849">
    <property type="entry name" value="PseudoU_synth_2"/>
    <property type="match status" value="1"/>
</dbReference>